<proteinExistence type="predicted"/>
<accession>A0A8J2PPV9</accession>
<feature type="non-terminal residue" evidence="1">
    <location>
        <position position="1"/>
    </location>
</feature>
<keyword evidence="2" id="KW-1185">Reference proteome</keyword>
<evidence type="ECO:0000313" key="1">
    <source>
        <dbReference type="EMBL" id="CAG7820484.1"/>
    </source>
</evidence>
<evidence type="ECO:0000313" key="2">
    <source>
        <dbReference type="Proteomes" id="UP000708208"/>
    </source>
</evidence>
<sequence>EFQHSSGNIVFDSDRINGEWGFELHSTGQENFVTVTYTYQENKDNMNGNFGINLKIIQPNFDSITFPIQKPTDISRETKFTNSNVKDKGSGSSFIFSYPSSEEDTDQEGINSVTLKFRWPAIPTAKILEFQYENTELIFVFMIHAYFPADVKTVRKSTCNLDNLESKYVRSETESILEISTSSSECKETNSFLLLRNSTAMFANPIFSDLIVRVENISIPVHSVILYRK</sequence>
<dbReference type="EMBL" id="CAJVCH010480042">
    <property type="protein sequence ID" value="CAG7820484.1"/>
    <property type="molecule type" value="Genomic_DNA"/>
</dbReference>
<name>A0A8J2PPV9_9HEXA</name>
<protein>
    <submittedName>
        <fullName evidence="1">Uncharacterized protein</fullName>
    </submittedName>
</protein>
<dbReference type="Proteomes" id="UP000708208">
    <property type="component" value="Unassembled WGS sequence"/>
</dbReference>
<reference evidence="1" key="1">
    <citation type="submission" date="2021-06" db="EMBL/GenBank/DDBJ databases">
        <authorList>
            <person name="Hodson N. C."/>
            <person name="Mongue J. A."/>
            <person name="Jaron S. K."/>
        </authorList>
    </citation>
    <scope>NUCLEOTIDE SEQUENCE</scope>
</reference>
<organism evidence="1 2">
    <name type="scientific">Allacma fusca</name>
    <dbReference type="NCBI Taxonomy" id="39272"/>
    <lineage>
        <taxon>Eukaryota</taxon>
        <taxon>Metazoa</taxon>
        <taxon>Ecdysozoa</taxon>
        <taxon>Arthropoda</taxon>
        <taxon>Hexapoda</taxon>
        <taxon>Collembola</taxon>
        <taxon>Symphypleona</taxon>
        <taxon>Sminthuridae</taxon>
        <taxon>Allacma</taxon>
    </lineage>
</organism>
<comment type="caution">
    <text evidence="1">The sequence shown here is derived from an EMBL/GenBank/DDBJ whole genome shotgun (WGS) entry which is preliminary data.</text>
</comment>
<dbReference type="AlphaFoldDB" id="A0A8J2PPV9"/>
<gene>
    <name evidence="1" type="ORF">AFUS01_LOCUS30874</name>
</gene>